<evidence type="ECO:0000256" key="1">
    <source>
        <dbReference type="SAM" id="Phobius"/>
    </source>
</evidence>
<evidence type="ECO:0000259" key="2">
    <source>
        <dbReference type="Pfam" id="PF04892"/>
    </source>
</evidence>
<sequence length="169" mass="19898">MLAWLPFIVLTSIIASSALYLNRHLRTPFIKLKRLTLLSFIWILTAFCYTPTAYNFSGTVIIQYLTWGPVKLTLVPFQHLDIEFWLNVLLTMPLGFLISWNWPQWTWRKIVGLGLLTGLTLESGQFILDWLVHLNRWVEVDDVLTNWTGVILGSLSYRLLARRTWFNWR</sequence>
<proteinExistence type="predicted"/>
<dbReference type="PANTHER" id="PTHR36834">
    <property type="entry name" value="MEMBRANE PROTEIN-RELATED"/>
    <property type="match status" value="1"/>
</dbReference>
<gene>
    <name evidence="3" type="ORF">ACFP5Y_11340</name>
</gene>
<feature type="transmembrane region" description="Helical" evidence="1">
    <location>
        <begin position="35"/>
        <end position="64"/>
    </location>
</feature>
<dbReference type="EMBL" id="JBHSSC010000041">
    <property type="protein sequence ID" value="MFC6181819.1"/>
    <property type="molecule type" value="Genomic_DNA"/>
</dbReference>
<feature type="transmembrane region" description="Helical" evidence="1">
    <location>
        <begin position="144"/>
        <end position="161"/>
    </location>
</feature>
<keyword evidence="1" id="KW-1133">Transmembrane helix</keyword>
<evidence type="ECO:0000313" key="4">
    <source>
        <dbReference type="Proteomes" id="UP001596282"/>
    </source>
</evidence>
<feature type="domain" description="VanZ-like" evidence="2">
    <location>
        <begin position="52"/>
        <end position="160"/>
    </location>
</feature>
<feature type="transmembrane region" description="Helical" evidence="1">
    <location>
        <begin position="110"/>
        <end position="132"/>
    </location>
</feature>
<dbReference type="InterPro" id="IPR006976">
    <property type="entry name" value="VanZ-like"/>
</dbReference>
<feature type="transmembrane region" description="Helical" evidence="1">
    <location>
        <begin position="6"/>
        <end position="23"/>
    </location>
</feature>
<evidence type="ECO:0000313" key="3">
    <source>
        <dbReference type="EMBL" id="MFC6181819.1"/>
    </source>
</evidence>
<dbReference type="InterPro" id="IPR053150">
    <property type="entry name" value="Teicoplanin_resist-assoc"/>
</dbReference>
<dbReference type="Proteomes" id="UP001596282">
    <property type="component" value="Unassembled WGS sequence"/>
</dbReference>
<reference evidence="4" key="1">
    <citation type="journal article" date="2019" name="Int. J. Syst. Evol. Microbiol.">
        <title>The Global Catalogue of Microorganisms (GCM) 10K type strain sequencing project: providing services to taxonomists for standard genome sequencing and annotation.</title>
        <authorList>
            <consortium name="The Broad Institute Genomics Platform"/>
            <consortium name="The Broad Institute Genome Sequencing Center for Infectious Disease"/>
            <person name="Wu L."/>
            <person name="Ma J."/>
        </authorList>
    </citation>
    <scope>NUCLEOTIDE SEQUENCE [LARGE SCALE GENOMIC DNA]</scope>
    <source>
        <strain evidence="4">CCM 8933</strain>
    </source>
</reference>
<protein>
    <submittedName>
        <fullName evidence="3">VanZ family protein</fullName>
    </submittedName>
</protein>
<dbReference type="Pfam" id="PF04892">
    <property type="entry name" value="VanZ"/>
    <property type="match status" value="1"/>
</dbReference>
<dbReference type="PANTHER" id="PTHR36834:SF2">
    <property type="entry name" value="MEMBRANE PROTEIN"/>
    <property type="match status" value="1"/>
</dbReference>
<feature type="transmembrane region" description="Helical" evidence="1">
    <location>
        <begin position="84"/>
        <end position="103"/>
    </location>
</feature>
<accession>A0ABW1S2Z4</accession>
<comment type="caution">
    <text evidence="3">The sequence shown here is derived from an EMBL/GenBank/DDBJ whole genome shotgun (WGS) entry which is preliminary data.</text>
</comment>
<organism evidence="3 4">
    <name type="scientific">Lactiplantibacillus daowaiensis</name>
    <dbReference type="NCBI Taxonomy" id="2559918"/>
    <lineage>
        <taxon>Bacteria</taxon>
        <taxon>Bacillati</taxon>
        <taxon>Bacillota</taxon>
        <taxon>Bacilli</taxon>
        <taxon>Lactobacillales</taxon>
        <taxon>Lactobacillaceae</taxon>
        <taxon>Lactiplantibacillus</taxon>
    </lineage>
</organism>
<keyword evidence="1" id="KW-0812">Transmembrane</keyword>
<dbReference type="RefSeq" id="WP_137628092.1">
    <property type="nucleotide sequence ID" value="NZ_BJDJ01000005.1"/>
</dbReference>
<keyword evidence="1" id="KW-0472">Membrane</keyword>
<keyword evidence="4" id="KW-1185">Reference proteome</keyword>
<name>A0ABW1S2Z4_9LACO</name>